<dbReference type="Proteomes" id="UP000276407">
    <property type="component" value="Chromosome 2"/>
</dbReference>
<dbReference type="AlphaFoldDB" id="A0A5F1XMX8"/>
<sequence length="222" mass="25492">MKRDSKTKTKLVVRVNRIDISGDLLLPKNRESLVILVLGERGEKYKERFDQLRKTLHEHGVATLFISELLTEDEKRISANRFDESLLADRLIGVTRQLRILPETKDLRYAYLSLSNVSERIFRAAFALKDEIESLVLIGDGPLPLNVVFSHASVLNIVGALDFRTIATNQILLNRIDTPIKRLYSIPGSPGHFDEPQKWEMVSNVVLRWFADPKRRILEFAE</sequence>
<evidence type="ECO:0000313" key="3">
    <source>
        <dbReference type="Proteomes" id="UP000231919"/>
    </source>
</evidence>
<accession>A0A5F1XMX8</accession>
<dbReference type="Gene3D" id="3.40.50.1820">
    <property type="entry name" value="alpha/beta hydrolase"/>
    <property type="match status" value="1"/>
</dbReference>
<dbReference type="EMBL" id="NPDP01000031">
    <property type="protein sequence ID" value="PJZ28885.1"/>
    <property type="molecule type" value="Genomic_DNA"/>
</dbReference>
<reference evidence="1 4" key="2">
    <citation type="submission" date="2018-11" db="EMBL/GenBank/DDBJ databases">
        <title>Complete genome sequence of Leptospira kmetyi isolate LS 001/16 from soil sample associated with a leptospirosis patient in Kelantan.</title>
        <authorList>
            <person name="Muhammad Yusoff F."/>
            <person name="Muhammad Yusoff S."/>
            <person name="Ahmad M.N."/>
            <person name="Yusof N.Y."/>
            <person name="Aziah I."/>
        </authorList>
    </citation>
    <scope>NUCLEOTIDE SEQUENCE [LARGE SCALE GENOMIC DNA]</scope>
    <source>
        <strain evidence="1 4">LS 001/16</strain>
    </source>
</reference>
<dbReference type="EMBL" id="CP033615">
    <property type="protein sequence ID" value="AYV57884.1"/>
    <property type="molecule type" value="Genomic_DNA"/>
</dbReference>
<dbReference type="GO" id="GO:0016787">
    <property type="term" value="F:hydrolase activity"/>
    <property type="evidence" value="ECO:0007669"/>
    <property type="project" value="UniProtKB-KW"/>
</dbReference>
<dbReference type="Proteomes" id="UP000231919">
    <property type="component" value="Unassembled WGS sequence"/>
</dbReference>
<keyword evidence="1" id="KW-0378">Hydrolase</keyword>
<dbReference type="InterPro" id="IPR029058">
    <property type="entry name" value="AB_hydrolase_fold"/>
</dbReference>
<organism evidence="1 4">
    <name type="scientific">Leptospira kmetyi</name>
    <dbReference type="NCBI Taxonomy" id="408139"/>
    <lineage>
        <taxon>Bacteria</taxon>
        <taxon>Pseudomonadati</taxon>
        <taxon>Spirochaetota</taxon>
        <taxon>Spirochaetia</taxon>
        <taxon>Leptospirales</taxon>
        <taxon>Leptospiraceae</taxon>
        <taxon>Leptospira</taxon>
    </lineage>
</organism>
<proteinExistence type="predicted"/>
<gene>
    <name evidence="2" type="ORF">CH378_15660</name>
    <name evidence="1" type="ORF">EFP84_19865</name>
</gene>
<dbReference type="RefSeq" id="WP_010572542.1">
    <property type="nucleotide sequence ID" value="NZ_CP033615.1"/>
</dbReference>
<evidence type="ECO:0000313" key="2">
    <source>
        <dbReference type="EMBL" id="PJZ28885.1"/>
    </source>
</evidence>
<protein>
    <submittedName>
        <fullName evidence="1">Dienelactone hydrolase</fullName>
    </submittedName>
</protein>
<evidence type="ECO:0000313" key="4">
    <source>
        <dbReference type="Proteomes" id="UP000276407"/>
    </source>
</evidence>
<dbReference type="KEGG" id="lkm:EFP84_19865"/>
<name>A0A5F1XMX8_9LEPT</name>
<keyword evidence="3" id="KW-1185">Reference proteome</keyword>
<reference evidence="2 3" key="1">
    <citation type="submission" date="2017-07" db="EMBL/GenBank/DDBJ databases">
        <title>Leptospira spp. isolated from tropical soils.</title>
        <authorList>
            <person name="Thibeaux R."/>
            <person name="Iraola G."/>
            <person name="Ferres I."/>
            <person name="Bierque E."/>
            <person name="Girault D."/>
            <person name="Soupe-Gilbert M.-E."/>
            <person name="Picardeau M."/>
            <person name="Goarant C."/>
        </authorList>
    </citation>
    <scope>NUCLEOTIDE SEQUENCE [LARGE SCALE GENOMIC DNA]</scope>
    <source>
        <strain evidence="2 3">JW2-C-B1</strain>
    </source>
</reference>
<evidence type="ECO:0000313" key="1">
    <source>
        <dbReference type="EMBL" id="AYV57884.1"/>
    </source>
</evidence>